<sequence>MILKIEKKEMKESFTCPLCTSLFDRPTTISECLHSFCRICIDDKLLTEKLKACPICKVDLGVFPFDKLRPDYNLESRMLKLFPLKQETVEATNETIETFFKSSTKKGKSLSSILDPSSRLSITPDLNLDAPLEPDMLVVKKASEQVEAVPSILRLSKPMKTFQKRQRKTSKPKPFKFNIDLNIGLDNEWDEAGTSQGYMQMENNLEKDNEMIPRLSGLTITPPVLEVNQNVILISSDGETEEDYVKKQKNDAEESQDCAASKSEKVSIEKQKSAAEENQEGAIPSSGKKSGKKEKQETDFAPRLLRPRKGRTVNLGASSSQAAITVEPEKNNAALTMNSTAATSEAAIPVEVERNITVWFSLIASKNQKTDRPLPPMARLYLKVTNGNLSVSHVKKYLVKKLNLESEDEVEIWLSDEKVSSSMTLINLVDRWIETKPSKELNNVMVGSSAAEFVMVLNYSRKETSELL</sequence>
<dbReference type="Gene3D" id="3.10.20.90">
    <property type="entry name" value="Phosphatidylinositol 3-kinase Catalytic Subunit, Chain A, domain 1"/>
    <property type="match status" value="1"/>
</dbReference>
<protein>
    <submittedName>
        <fullName evidence="7">E3 ubiquitin protein ligase DRIPH</fullName>
    </submittedName>
</protein>
<dbReference type="PANTHER" id="PTHR46293">
    <property type="entry name" value="E3 UBIQUITIN PROTEIN LIGASE DRIP1"/>
    <property type="match status" value="1"/>
</dbReference>
<organism evidence="7 8">
    <name type="scientific">Cardamine amara subsp. amara</name>
    <dbReference type="NCBI Taxonomy" id="228776"/>
    <lineage>
        <taxon>Eukaryota</taxon>
        <taxon>Viridiplantae</taxon>
        <taxon>Streptophyta</taxon>
        <taxon>Embryophyta</taxon>
        <taxon>Tracheophyta</taxon>
        <taxon>Spermatophyta</taxon>
        <taxon>Magnoliopsida</taxon>
        <taxon>eudicotyledons</taxon>
        <taxon>Gunneridae</taxon>
        <taxon>Pentapetalae</taxon>
        <taxon>rosids</taxon>
        <taxon>malvids</taxon>
        <taxon>Brassicales</taxon>
        <taxon>Brassicaceae</taxon>
        <taxon>Cardamineae</taxon>
        <taxon>Cardamine</taxon>
    </lineage>
</organism>
<dbReference type="InterPro" id="IPR001841">
    <property type="entry name" value="Znf_RING"/>
</dbReference>
<dbReference type="InterPro" id="IPR044807">
    <property type="entry name" value="DRIP1-like"/>
</dbReference>
<dbReference type="PANTHER" id="PTHR46293:SF3">
    <property type="entry name" value="E3 UBIQUITIN PROTEIN LIGASE DRIPH-RELATED"/>
    <property type="match status" value="1"/>
</dbReference>
<keyword evidence="1" id="KW-0479">Metal-binding</keyword>
<dbReference type="EMBL" id="JBANAX010000093">
    <property type="protein sequence ID" value="KAL1222647.1"/>
    <property type="molecule type" value="Genomic_DNA"/>
</dbReference>
<dbReference type="AlphaFoldDB" id="A0ABD1BZN0"/>
<dbReference type="InterPro" id="IPR017907">
    <property type="entry name" value="Znf_RING_CS"/>
</dbReference>
<dbReference type="PROSITE" id="PS50089">
    <property type="entry name" value="ZF_RING_2"/>
    <property type="match status" value="1"/>
</dbReference>
<evidence type="ECO:0000256" key="1">
    <source>
        <dbReference type="ARBA" id="ARBA00022723"/>
    </source>
</evidence>
<feature type="compositionally biased region" description="Basic and acidic residues" evidence="5">
    <location>
        <begin position="243"/>
        <end position="252"/>
    </location>
</feature>
<feature type="domain" description="RING-type" evidence="6">
    <location>
        <begin position="16"/>
        <end position="57"/>
    </location>
</feature>
<evidence type="ECO:0000259" key="6">
    <source>
        <dbReference type="PROSITE" id="PS50089"/>
    </source>
</evidence>
<evidence type="ECO:0000313" key="8">
    <source>
        <dbReference type="Proteomes" id="UP001558713"/>
    </source>
</evidence>
<reference evidence="7 8" key="1">
    <citation type="submission" date="2024-04" db="EMBL/GenBank/DDBJ databases">
        <title>Genome assembly C_amara_ONT_v2.</title>
        <authorList>
            <person name="Yant L."/>
            <person name="Moore C."/>
            <person name="Slenker M."/>
        </authorList>
    </citation>
    <scope>NUCLEOTIDE SEQUENCE [LARGE SCALE GENOMIC DNA]</scope>
    <source>
        <tissue evidence="7">Leaf</tissue>
    </source>
</reference>
<dbReference type="Gene3D" id="3.30.40.10">
    <property type="entry name" value="Zinc/RING finger domain, C3HC4 (zinc finger)"/>
    <property type="match status" value="1"/>
</dbReference>
<evidence type="ECO:0000256" key="2">
    <source>
        <dbReference type="ARBA" id="ARBA00022771"/>
    </source>
</evidence>
<feature type="compositionally biased region" description="Basic and acidic residues" evidence="5">
    <location>
        <begin position="262"/>
        <end position="275"/>
    </location>
</feature>
<dbReference type="SUPFAM" id="SSF57850">
    <property type="entry name" value="RING/U-box"/>
    <property type="match status" value="1"/>
</dbReference>
<evidence type="ECO:0000256" key="3">
    <source>
        <dbReference type="ARBA" id="ARBA00022833"/>
    </source>
</evidence>
<dbReference type="Pfam" id="PF13923">
    <property type="entry name" value="zf-C3HC4_2"/>
    <property type="match status" value="1"/>
</dbReference>
<evidence type="ECO:0000313" key="7">
    <source>
        <dbReference type="EMBL" id="KAL1222647.1"/>
    </source>
</evidence>
<dbReference type="PROSITE" id="PS00518">
    <property type="entry name" value="ZF_RING_1"/>
    <property type="match status" value="1"/>
</dbReference>
<gene>
    <name evidence="7" type="ORF">V5N11_002473</name>
</gene>
<keyword evidence="8" id="KW-1185">Reference proteome</keyword>
<dbReference type="Proteomes" id="UP001558713">
    <property type="component" value="Unassembled WGS sequence"/>
</dbReference>
<keyword evidence="2 4" id="KW-0863">Zinc-finger</keyword>
<dbReference type="GO" id="GO:0008270">
    <property type="term" value="F:zinc ion binding"/>
    <property type="evidence" value="ECO:0007669"/>
    <property type="project" value="UniProtKB-KW"/>
</dbReference>
<name>A0ABD1BZN0_CARAN</name>
<evidence type="ECO:0000256" key="4">
    <source>
        <dbReference type="PROSITE-ProRule" id="PRU00175"/>
    </source>
</evidence>
<keyword evidence="3" id="KW-0862">Zinc</keyword>
<accession>A0ABD1BZN0</accession>
<proteinExistence type="predicted"/>
<comment type="caution">
    <text evidence="7">The sequence shown here is derived from an EMBL/GenBank/DDBJ whole genome shotgun (WGS) entry which is preliminary data.</text>
</comment>
<dbReference type="SMART" id="SM00184">
    <property type="entry name" value="RING"/>
    <property type="match status" value="1"/>
</dbReference>
<feature type="region of interest" description="Disordered" evidence="5">
    <location>
        <begin position="239"/>
        <end position="305"/>
    </location>
</feature>
<evidence type="ECO:0000256" key="5">
    <source>
        <dbReference type="SAM" id="MobiDB-lite"/>
    </source>
</evidence>
<dbReference type="InterPro" id="IPR013083">
    <property type="entry name" value="Znf_RING/FYVE/PHD"/>
</dbReference>